<dbReference type="InterPro" id="IPR019734">
    <property type="entry name" value="TPR_rpt"/>
</dbReference>
<accession>A0A7S3DM31</accession>
<dbReference type="SUPFAM" id="SSF48452">
    <property type="entry name" value="TPR-like"/>
    <property type="match status" value="1"/>
</dbReference>
<dbReference type="Pfam" id="PF00515">
    <property type="entry name" value="TPR_1"/>
    <property type="match status" value="1"/>
</dbReference>
<dbReference type="SMART" id="SM00028">
    <property type="entry name" value="TPR"/>
    <property type="match status" value="3"/>
</dbReference>
<dbReference type="EMBL" id="HBIB01036911">
    <property type="protein sequence ID" value="CAE0261744.1"/>
    <property type="molecule type" value="Transcribed_RNA"/>
</dbReference>
<evidence type="ECO:0000256" key="2">
    <source>
        <dbReference type="ARBA" id="ARBA00022840"/>
    </source>
</evidence>
<dbReference type="InterPro" id="IPR043129">
    <property type="entry name" value="ATPase_NBD"/>
</dbReference>
<sequence length="813" mass="89110">MAMVRKYRPVVVFDIGSEKAVVAGASEKLTSGATLIPNNISKLSTPSAVSFRGRDRLLGEEALSGIASHTKNSFERAILAFPSASNEGSDTYKVVSHADEHELNAQSVAGFAIGRLHSYYDVSEVGKEHAERLADIRAANALVEKSKKKEVKEGDEGDSKEGEGSDENATTRYAFVSLNKGGSAYCDALRQAAYIGGVGHSQKGVELVPHATALLRAFEKKNLGFAEAKVEKKQEEKKEGEETSEKESSGDDEEKGEIVMLVDVGAGQTTAIVFRTSGTHKIEVLAVEESVGTGKADSIMNAALGRHVVEEYQKEAGSISLEGAMVEHVFDTIEKAHPGGETKGLRGNAKAVRKVFTACEKVKKLLSTVPEAAASVENLLGDEGDYTVKMNRSEFVQLGQGHLNTVTAVINRAKAEALKAMGKDSESDALNVSRVEVVGGGVRVPFIQEGVKSATGVDTLGYTLDSTSAVATGACFAIACTLADGDSDIAKYTREIVYVCEAPSTPSTPTSLFEEEKGEKGEKLEAARERESQLRAKDDAKKAFEHALNSYESYIFHLRSETSGKFGSFLPSSDVGPLLTDEEDWLYSEEAEEGGEQGIQQRREGLEQKLKELYPTYFEKVEEERKRKEEEEKKREAEMEKESEGAEEDAEDKDHRKLKTSQRINLAKKNQEEGNELFRGSNHSHAATRYQKALTHLSKCFDLSPDDVKAINAIKAPCHNNLAACYLKLESYDKVIENCDKVLEIDDTLIKAWFRKGQAHFYRKEFDEAVKVLTVAHGMVEEDKAIKKFLDVATKKKAEVKKKEKAMFSKMFS</sequence>
<feature type="compositionally biased region" description="Basic and acidic residues" evidence="3">
    <location>
        <begin position="229"/>
        <end position="249"/>
    </location>
</feature>
<evidence type="ECO:0000313" key="5">
    <source>
        <dbReference type="EMBL" id="CAE0261745.1"/>
    </source>
</evidence>
<dbReference type="PANTHER" id="PTHR45639">
    <property type="entry name" value="HSC70CB, ISOFORM G-RELATED"/>
    <property type="match status" value="1"/>
</dbReference>
<gene>
    <name evidence="4" type="ORF">PBIL07802_LOCUS24037</name>
    <name evidence="5" type="ORF">PBIL07802_LOCUS24038</name>
</gene>
<protein>
    <submittedName>
        <fullName evidence="5">Uncharacterized protein</fullName>
    </submittedName>
</protein>
<feature type="region of interest" description="Disordered" evidence="3">
    <location>
        <begin position="505"/>
        <end position="525"/>
    </location>
</feature>
<dbReference type="InterPro" id="IPR013126">
    <property type="entry name" value="Hsp_70_fam"/>
</dbReference>
<dbReference type="Pfam" id="PF00012">
    <property type="entry name" value="HSP70"/>
    <property type="match status" value="1"/>
</dbReference>
<evidence type="ECO:0000256" key="3">
    <source>
        <dbReference type="SAM" id="MobiDB-lite"/>
    </source>
</evidence>
<dbReference type="GO" id="GO:0140662">
    <property type="term" value="F:ATP-dependent protein folding chaperone"/>
    <property type="evidence" value="ECO:0007669"/>
    <property type="project" value="InterPro"/>
</dbReference>
<feature type="region of interest" description="Disordered" evidence="3">
    <location>
        <begin position="147"/>
        <end position="166"/>
    </location>
</feature>
<organism evidence="5">
    <name type="scientific">Palpitomonas bilix</name>
    <dbReference type="NCBI Taxonomy" id="652834"/>
    <lineage>
        <taxon>Eukaryota</taxon>
        <taxon>Eukaryota incertae sedis</taxon>
    </lineage>
</organism>
<keyword evidence="2" id="KW-0067">ATP-binding</keyword>
<dbReference type="Gene3D" id="3.30.420.40">
    <property type="match status" value="3"/>
</dbReference>
<feature type="compositionally biased region" description="Basic and acidic residues" evidence="3">
    <location>
        <begin position="622"/>
        <end position="644"/>
    </location>
</feature>
<proteinExistence type="predicted"/>
<dbReference type="Gene3D" id="1.20.1270.10">
    <property type="match status" value="1"/>
</dbReference>
<dbReference type="Gene3D" id="1.25.40.10">
    <property type="entry name" value="Tetratricopeptide repeat domain"/>
    <property type="match status" value="1"/>
</dbReference>
<dbReference type="PANTHER" id="PTHR45639:SF4">
    <property type="entry name" value="HSC70CB, ISOFORM G"/>
    <property type="match status" value="1"/>
</dbReference>
<keyword evidence="1" id="KW-0547">Nucleotide-binding</keyword>
<dbReference type="InterPro" id="IPR029048">
    <property type="entry name" value="HSP70_C_sf"/>
</dbReference>
<reference evidence="5" key="1">
    <citation type="submission" date="2021-01" db="EMBL/GenBank/DDBJ databases">
        <authorList>
            <person name="Corre E."/>
            <person name="Pelletier E."/>
            <person name="Niang G."/>
            <person name="Scheremetjew M."/>
            <person name="Finn R."/>
            <person name="Kale V."/>
            <person name="Holt S."/>
            <person name="Cochrane G."/>
            <person name="Meng A."/>
            <person name="Brown T."/>
            <person name="Cohen L."/>
        </authorList>
    </citation>
    <scope>NUCLEOTIDE SEQUENCE</scope>
    <source>
        <strain evidence="5">NIES-2562</strain>
    </source>
</reference>
<dbReference type="EMBL" id="HBIB01036912">
    <property type="protein sequence ID" value="CAE0261745.1"/>
    <property type="molecule type" value="Transcribed_RNA"/>
</dbReference>
<dbReference type="Gene3D" id="3.90.640.10">
    <property type="entry name" value="Actin, Chain A, domain 4"/>
    <property type="match status" value="1"/>
</dbReference>
<evidence type="ECO:0000313" key="4">
    <source>
        <dbReference type="EMBL" id="CAE0261744.1"/>
    </source>
</evidence>
<dbReference type="SUPFAM" id="SSF53067">
    <property type="entry name" value="Actin-like ATPase domain"/>
    <property type="match status" value="1"/>
</dbReference>
<feature type="region of interest" description="Disordered" evidence="3">
    <location>
        <begin position="229"/>
        <end position="256"/>
    </location>
</feature>
<feature type="region of interest" description="Disordered" evidence="3">
    <location>
        <begin position="622"/>
        <end position="673"/>
    </location>
</feature>
<dbReference type="InterPro" id="IPR011990">
    <property type="entry name" value="TPR-like_helical_dom_sf"/>
</dbReference>
<name>A0A7S3DM31_9EUKA</name>
<feature type="compositionally biased region" description="Basic and acidic residues" evidence="3">
    <location>
        <begin position="514"/>
        <end position="525"/>
    </location>
</feature>
<dbReference type="GO" id="GO:0005524">
    <property type="term" value="F:ATP binding"/>
    <property type="evidence" value="ECO:0007669"/>
    <property type="project" value="UniProtKB-KW"/>
</dbReference>
<feature type="compositionally biased region" description="Basic and acidic residues" evidence="3">
    <location>
        <begin position="147"/>
        <end position="163"/>
    </location>
</feature>
<dbReference type="AlphaFoldDB" id="A0A7S3DM31"/>
<evidence type="ECO:0000256" key="1">
    <source>
        <dbReference type="ARBA" id="ARBA00022741"/>
    </source>
</evidence>